<dbReference type="Gene3D" id="1.10.260.40">
    <property type="entry name" value="lambda repressor-like DNA-binding domains"/>
    <property type="match status" value="1"/>
</dbReference>
<proteinExistence type="predicted"/>
<evidence type="ECO:0000313" key="4">
    <source>
        <dbReference type="Proteomes" id="UP000269352"/>
    </source>
</evidence>
<evidence type="ECO:0000313" key="3">
    <source>
        <dbReference type="EMBL" id="GBR75266.1"/>
    </source>
</evidence>
<dbReference type="CDD" id="cd00093">
    <property type="entry name" value="HTH_XRE"/>
    <property type="match status" value="1"/>
</dbReference>
<evidence type="ECO:0000259" key="2">
    <source>
        <dbReference type="PROSITE" id="PS50943"/>
    </source>
</evidence>
<dbReference type="InterPro" id="IPR001387">
    <property type="entry name" value="Cro/C1-type_HTH"/>
</dbReference>
<evidence type="ECO:0000256" key="1">
    <source>
        <dbReference type="ARBA" id="ARBA00023125"/>
    </source>
</evidence>
<dbReference type="SUPFAM" id="SSF47413">
    <property type="entry name" value="lambda repressor-like DNA-binding domains"/>
    <property type="match status" value="1"/>
</dbReference>
<dbReference type="GO" id="GO:0003700">
    <property type="term" value="F:DNA-binding transcription factor activity"/>
    <property type="evidence" value="ECO:0007669"/>
    <property type="project" value="TreeGrafter"/>
</dbReference>
<organism evidence="3 4">
    <name type="scientific">Termititenax aidoneus</name>
    <dbReference type="NCBI Taxonomy" id="2218524"/>
    <lineage>
        <taxon>Bacteria</taxon>
        <taxon>Bacillati</taxon>
        <taxon>Candidatus Margulisiibacteriota</taxon>
        <taxon>Candidatus Termititenacia</taxon>
        <taxon>Candidatus Termititenacales</taxon>
        <taxon>Candidatus Termititenacaceae</taxon>
        <taxon>Candidatus Termititenax</taxon>
    </lineage>
</organism>
<dbReference type="InterPro" id="IPR050807">
    <property type="entry name" value="TransReg_Diox_bact_type"/>
</dbReference>
<dbReference type="Proteomes" id="UP000269352">
    <property type="component" value="Unassembled WGS sequence"/>
</dbReference>
<dbReference type="InterPro" id="IPR010982">
    <property type="entry name" value="Lambda_DNA-bd_dom_sf"/>
</dbReference>
<gene>
    <name evidence="3" type="ORF">NO1_2279</name>
</gene>
<dbReference type="GO" id="GO:0005829">
    <property type="term" value="C:cytosol"/>
    <property type="evidence" value="ECO:0007669"/>
    <property type="project" value="TreeGrafter"/>
</dbReference>
<dbReference type="AlphaFoldDB" id="A0A388TE60"/>
<dbReference type="EMBL" id="BGZN01000218">
    <property type="protein sequence ID" value="GBR75266.1"/>
    <property type="molecule type" value="Genomic_DNA"/>
</dbReference>
<protein>
    <submittedName>
        <fullName evidence="3">Helix-turn-helix XRE-family transcriptional regulators</fullName>
    </submittedName>
</protein>
<dbReference type="Pfam" id="PF01381">
    <property type="entry name" value="HTH_3"/>
    <property type="match status" value="1"/>
</dbReference>
<dbReference type="SMART" id="SM00530">
    <property type="entry name" value="HTH_XRE"/>
    <property type="match status" value="1"/>
</dbReference>
<dbReference type="PANTHER" id="PTHR46797:SF1">
    <property type="entry name" value="METHYLPHOSPHONATE SYNTHASE"/>
    <property type="match status" value="1"/>
</dbReference>
<dbReference type="PROSITE" id="PS50943">
    <property type="entry name" value="HTH_CROC1"/>
    <property type="match status" value="1"/>
</dbReference>
<dbReference type="GO" id="GO:0003677">
    <property type="term" value="F:DNA binding"/>
    <property type="evidence" value="ECO:0007669"/>
    <property type="project" value="UniProtKB-KW"/>
</dbReference>
<accession>A0A388TE60</accession>
<keyword evidence="4" id="KW-1185">Reference proteome</keyword>
<dbReference type="PANTHER" id="PTHR46797">
    <property type="entry name" value="HTH-TYPE TRANSCRIPTIONAL REGULATOR"/>
    <property type="match status" value="1"/>
</dbReference>
<reference evidence="3 4" key="1">
    <citation type="journal article" date="2019" name="ISME J.">
        <title>Genome analyses of uncultured TG2/ZB3 bacteria in 'Margulisbacteria' specifically attached to ectosymbiotic spirochetes of protists in the termite gut.</title>
        <authorList>
            <person name="Utami Y.D."/>
            <person name="Kuwahara H."/>
            <person name="Igai K."/>
            <person name="Murakami T."/>
            <person name="Sugaya K."/>
            <person name="Morikawa T."/>
            <person name="Nagura Y."/>
            <person name="Yuki M."/>
            <person name="Deevong P."/>
            <person name="Inoue T."/>
            <person name="Kihara K."/>
            <person name="Lo N."/>
            <person name="Yamada A."/>
            <person name="Ohkuma M."/>
            <person name="Hongoh Y."/>
        </authorList>
    </citation>
    <scope>NUCLEOTIDE SEQUENCE [LARGE SCALE GENOMIC DNA]</scope>
    <source>
        <strain evidence="3">NkOx7-01</strain>
    </source>
</reference>
<feature type="domain" description="HTH cro/C1-type" evidence="2">
    <location>
        <begin position="11"/>
        <end position="65"/>
    </location>
</feature>
<sequence length="105" mass="12026">MTLRQIFTQNLREIRRAAGLSQMRLAERCNTATNYINEIERGNKFPSVEMLEKIANALQVPPYLLFFNFAEKQKPAEDAPLIAPKIKGDLFQQLSAAAQKILQQY</sequence>
<name>A0A388TE60_TERA1</name>
<keyword evidence="1" id="KW-0238">DNA-binding</keyword>
<comment type="caution">
    <text evidence="3">The sequence shown here is derived from an EMBL/GenBank/DDBJ whole genome shotgun (WGS) entry which is preliminary data.</text>
</comment>